<dbReference type="HOGENOM" id="CLU_212278_0_0_6"/>
<evidence type="ECO:0000313" key="1">
    <source>
        <dbReference type="EMBL" id="CDH04595.1"/>
    </source>
</evidence>
<name>A0A077P0Q7_XENBV</name>
<organism evidence="1">
    <name type="scientific">Xenorhabdus bovienii str. oregonense</name>
    <dbReference type="NCBI Taxonomy" id="1398202"/>
    <lineage>
        <taxon>Bacteria</taxon>
        <taxon>Pseudomonadati</taxon>
        <taxon>Pseudomonadota</taxon>
        <taxon>Gammaproteobacteria</taxon>
        <taxon>Enterobacterales</taxon>
        <taxon>Morganellaceae</taxon>
        <taxon>Xenorhabdus</taxon>
    </lineage>
</organism>
<comment type="caution">
    <text evidence="1">The sequence shown here is derived from an EMBL/GenBank/DDBJ whole genome shotgun (WGS) entry which is preliminary data.</text>
</comment>
<dbReference type="Proteomes" id="UP000028483">
    <property type="component" value="Unassembled WGS sequence"/>
</dbReference>
<proteinExistence type="predicted"/>
<gene>
    <name evidence="1" type="ORF">XBO1_1300169</name>
</gene>
<protein>
    <submittedName>
        <fullName evidence="1">Uncharacterized protein</fullName>
    </submittedName>
</protein>
<accession>A0A077P0Q7</accession>
<sequence>MFYRSCDRTGVGEKALGRSVKQLVDLIDQLHKFSALRGCPDIMGDLLPVISVNNRQ</sequence>
<dbReference type="EMBL" id="CBSX010000036">
    <property type="protein sequence ID" value="CDH04595.1"/>
    <property type="molecule type" value="Genomic_DNA"/>
</dbReference>
<dbReference type="AlphaFoldDB" id="A0A077P0Q7"/>
<reference evidence="1" key="1">
    <citation type="submission" date="2013-07" db="EMBL/GenBank/DDBJ databases">
        <title>Sub-species coevolution in mutualistic symbiosis.</title>
        <authorList>
            <person name="Murfin K."/>
            <person name="Klassen J."/>
            <person name="Lee M."/>
            <person name="Forst S."/>
            <person name="Stock P."/>
            <person name="Goodrich-Blair H."/>
        </authorList>
    </citation>
    <scope>NUCLEOTIDE SEQUENCE [LARGE SCALE GENOMIC DNA]</scope>
    <source>
        <strain evidence="1">Oregonense</strain>
    </source>
</reference>